<proteinExistence type="predicted"/>
<dbReference type="PANTHER" id="PTHR43685">
    <property type="entry name" value="GLYCOSYLTRANSFERASE"/>
    <property type="match status" value="1"/>
</dbReference>
<dbReference type="PANTHER" id="PTHR43685:SF13">
    <property type="entry name" value="O ANTIGEN BIOSYNTHESIS RHAMNOSYLTRANSFERASE RFBN"/>
    <property type="match status" value="1"/>
</dbReference>
<keyword evidence="3" id="KW-1185">Reference proteome</keyword>
<sequence>MPIDEQGSNRISVIIPTYNAGPSLEELLTRLQGQTLPPLEIIVVDSSSSDGTAELAQRGGARVFTILQSEFDHGGTRNYAAAQAKGDILVFMTQDAMPQEGQLLEALARPLADKKVACVYGRQLARPDAAVLERLARSFNYPEQSMMKDQSDLPRMGIKTFFCSNVCSAIRKDMFMEMGRFPEPVIFNEDLFMAAKCVLAGYGIYYSAEAKVIHSHDYSLQQQFRRFFDNGVSMRNNDWIYAYSKVGNEGKRMLLNQLKALHHERKWHWIPVMIAESFAKIAGYQLGKHHRKLPNALCVRFSMHRKIWDKLQQTGKGLPM</sequence>
<feature type="domain" description="Glycosyltransferase 2-like" evidence="1">
    <location>
        <begin position="12"/>
        <end position="178"/>
    </location>
</feature>
<dbReference type="Proteomes" id="UP000644756">
    <property type="component" value="Unassembled WGS sequence"/>
</dbReference>
<evidence type="ECO:0000313" key="2">
    <source>
        <dbReference type="EMBL" id="GGF92201.1"/>
    </source>
</evidence>
<dbReference type="Pfam" id="PF00535">
    <property type="entry name" value="Glycos_transf_2"/>
    <property type="match status" value="1"/>
</dbReference>
<dbReference type="GO" id="GO:0044010">
    <property type="term" value="P:single-species biofilm formation"/>
    <property type="evidence" value="ECO:0007669"/>
    <property type="project" value="TreeGrafter"/>
</dbReference>
<comment type="caution">
    <text evidence="2">The sequence shown here is derived from an EMBL/GenBank/DDBJ whole genome shotgun (WGS) entry which is preliminary data.</text>
</comment>
<reference evidence="2" key="2">
    <citation type="submission" date="2020-09" db="EMBL/GenBank/DDBJ databases">
        <authorList>
            <person name="Sun Q."/>
            <person name="Zhou Y."/>
        </authorList>
    </citation>
    <scope>NUCLEOTIDE SEQUENCE</scope>
    <source>
        <strain evidence="2">CGMCC 1.12987</strain>
    </source>
</reference>
<dbReference type="Gene3D" id="3.90.550.10">
    <property type="entry name" value="Spore Coat Polysaccharide Biosynthesis Protein SpsA, Chain A"/>
    <property type="match status" value="1"/>
</dbReference>
<dbReference type="RefSeq" id="WP_229724939.1">
    <property type="nucleotide sequence ID" value="NZ_BMGR01000002.1"/>
</dbReference>
<dbReference type="CDD" id="cd00761">
    <property type="entry name" value="Glyco_tranf_GTA_type"/>
    <property type="match status" value="1"/>
</dbReference>
<reference evidence="2" key="1">
    <citation type="journal article" date="2014" name="Int. J. Syst. Evol. Microbiol.">
        <title>Complete genome sequence of Corynebacterium casei LMG S-19264T (=DSM 44701T), isolated from a smear-ripened cheese.</title>
        <authorList>
            <consortium name="US DOE Joint Genome Institute (JGI-PGF)"/>
            <person name="Walter F."/>
            <person name="Albersmeier A."/>
            <person name="Kalinowski J."/>
            <person name="Ruckert C."/>
        </authorList>
    </citation>
    <scope>NUCLEOTIDE SEQUENCE</scope>
    <source>
        <strain evidence="2">CGMCC 1.12987</strain>
    </source>
</reference>
<dbReference type="AlphaFoldDB" id="A0A917CL69"/>
<name>A0A917CL69_9BACL</name>
<organism evidence="2 3">
    <name type="scientific">Paenibacillus abyssi</name>
    <dbReference type="NCBI Taxonomy" id="1340531"/>
    <lineage>
        <taxon>Bacteria</taxon>
        <taxon>Bacillati</taxon>
        <taxon>Bacillota</taxon>
        <taxon>Bacilli</taxon>
        <taxon>Bacillales</taxon>
        <taxon>Paenibacillaceae</taxon>
        <taxon>Paenibacillus</taxon>
    </lineage>
</organism>
<protein>
    <submittedName>
        <fullName evidence="2">Rhamnosyltransferase</fullName>
    </submittedName>
</protein>
<gene>
    <name evidence="2" type="primary">rfbN</name>
    <name evidence="2" type="ORF">GCM10010916_06980</name>
</gene>
<dbReference type="EMBL" id="BMGR01000002">
    <property type="protein sequence ID" value="GGF92201.1"/>
    <property type="molecule type" value="Genomic_DNA"/>
</dbReference>
<accession>A0A917CL69</accession>
<dbReference type="InterPro" id="IPR050834">
    <property type="entry name" value="Glycosyltransf_2"/>
</dbReference>
<dbReference type="InterPro" id="IPR029044">
    <property type="entry name" value="Nucleotide-diphossugar_trans"/>
</dbReference>
<evidence type="ECO:0000313" key="3">
    <source>
        <dbReference type="Proteomes" id="UP000644756"/>
    </source>
</evidence>
<dbReference type="SUPFAM" id="SSF53448">
    <property type="entry name" value="Nucleotide-diphospho-sugar transferases"/>
    <property type="match status" value="1"/>
</dbReference>
<dbReference type="InterPro" id="IPR001173">
    <property type="entry name" value="Glyco_trans_2-like"/>
</dbReference>
<evidence type="ECO:0000259" key="1">
    <source>
        <dbReference type="Pfam" id="PF00535"/>
    </source>
</evidence>